<feature type="transmembrane region" description="Helical" evidence="7">
    <location>
        <begin position="118"/>
        <end position="136"/>
    </location>
</feature>
<dbReference type="PANTHER" id="PTHR30566">
    <property type="entry name" value="YNAI-RELATED MECHANOSENSITIVE ION CHANNEL"/>
    <property type="match status" value="1"/>
</dbReference>
<evidence type="ECO:0000256" key="2">
    <source>
        <dbReference type="ARBA" id="ARBA00008017"/>
    </source>
</evidence>
<feature type="domain" description="Mechanosensitive ion channel MscS" evidence="8">
    <location>
        <begin position="163"/>
        <end position="231"/>
    </location>
</feature>
<dbReference type="InterPro" id="IPR049278">
    <property type="entry name" value="MS_channel_C"/>
</dbReference>
<dbReference type="GO" id="GO:0005886">
    <property type="term" value="C:plasma membrane"/>
    <property type="evidence" value="ECO:0007669"/>
    <property type="project" value="UniProtKB-SubCell"/>
</dbReference>
<dbReference type="Gene3D" id="2.30.30.60">
    <property type="match status" value="1"/>
</dbReference>
<dbReference type="InterPro" id="IPR011066">
    <property type="entry name" value="MscS_channel_C_sf"/>
</dbReference>
<feature type="transmembrane region" description="Helical" evidence="7">
    <location>
        <begin position="47"/>
        <end position="70"/>
    </location>
</feature>
<name>A0A9D8KES3_9DELT</name>
<evidence type="ECO:0000259" key="9">
    <source>
        <dbReference type="Pfam" id="PF21082"/>
    </source>
</evidence>
<evidence type="ECO:0000313" key="12">
    <source>
        <dbReference type="Proteomes" id="UP000809273"/>
    </source>
</evidence>
<feature type="domain" description="Mechanosensitive ion channel MscS C-terminal" evidence="9">
    <location>
        <begin position="240"/>
        <end position="325"/>
    </location>
</feature>
<dbReference type="AlphaFoldDB" id="A0A9D8KES3"/>
<evidence type="ECO:0000256" key="3">
    <source>
        <dbReference type="ARBA" id="ARBA00022475"/>
    </source>
</evidence>
<dbReference type="GO" id="GO:0055085">
    <property type="term" value="P:transmembrane transport"/>
    <property type="evidence" value="ECO:0007669"/>
    <property type="project" value="InterPro"/>
</dbReference>
<dbReference type="InterPro" id="IPR010920">
    <property type="entry name" value="LSM_dom_sf"/>
</dbReference>
<protein>
    <submittedName>
        <fullName evidence="11">Mechanosensitive ion channel family protein</fullName>
    </submittedName>
</protein>
<feature type="transmembrane region" description="Helical" evidence="7">
    <location>
        <begin position="6"/>
        <end position="26"/>
    </location>
</feature>
<feature type="domain" description="Mechanosensitive ion channel transmembrane helices 2/3" evidence="10">
    <location>
        <begin position="121"/>
        <end position="162"/>
    </location>
</feature>
<evidence type="ECO:0000259" key="10">
    <source>
        <dbReference type="Pfam" id="PF21088"/>
    </source>
</evidence>
<evidence type="ECO:0000256" key="6">
    <source>
        <dbReference type="ARBA" id="ARBA00023136"/>
    </source>
</evidence>
<dbReference type="InterPro" id="IPR011014">
    <property type="entry name" value="MscS_channel_TM-2"/>
</dbReference>
<dbReference type="Pfam" id="PF21082">
    <property type="entry name" value="MS_channel_3rd"/>
    <property type="match status" value="1"/>
</dbReference>
<evidence type="ECO:0000256" key="1">
    <source>
        <dbReference type="ARBA" id="ARBA00004651"/>
    </source>
</evidence>
<evidence type="ECO:0000259" key="8">
    <source>
        <dbReference type="Pfam" id="PF00924"/>
    </source>
</evidence>
<comment type="subcellular location">
    <subcellularLocation>
        <location evidence="1">Cell membrane</location>
        <topology evidence="1">Multi-pass membrane protein</topology>
    </subcellularLocation>
</comment>
<proteinExistence type="inferred from homology"/>
<dbReference type="InterPro" id="IPR006685">
    <property type="entry name" value="MscS_channel_2nd"/>
</dbReference>
<reference evidence="11" key="2">
    <citation type="submission" date="2021-01" db="EMBL/GenBank/DDBJ databases">
        <authorList>
            <person name="Hahn C.R."/>
            <person name="Youssef N.H."/>
            <person name="Elshahed M."/>
        </authorList>
    </citation>
    <scope>NUCLEOTIDE SEQUENCE</scope>
    <source>
        <strain evidence="11">Zod_Metabat.24</strain>
    </source>
</reference>
<comment type="similarity">
    <text evidence="2">Belongs to the MscS (TC 1.A.23) family.</text>
</comment>
<dbReference type="Proteomes" id="UP000809273">
    <property type="component" value="Unassembled WGS sequence"/>
</dbReference>
<dbReference type="SUPFAM" id="SSF50182">
    <property type="entry name" value="Sm-like ribonucleoproteins"/>
    <property type="match status" value="1"/>
</dbReference>
<dbReference type="Pfam" id="PF21088">
    <property type="entry name" value="MS_channel_1st"/>
    <property type="match status" value="1"/>
</dbReference>
<dbReference type="Pfam" id="PF00924">
    <property type="entry name" value="MS_channel_2nd"/>
    <property type="match status" value="1"/>
</dbReference>
<dbReference type="Gene3D" id="1.10.287.1260">
    <property type="match status" value="1"/>
</dbReference>
<accession>A0A9D8KES3</accession>
<keyword evidence="3" id="KW-1003">Cell membrane</keyword>
<keyword evidence="5 7" id="KW-1133">Transmembrane helix</keyword>
<dbReference type="InterPro" id="IPR049142">
    <property type="entry name" value="MS_channel_1st"/>
</dbReference>
<dbReference type="InterPro" id="IPR023408">
    <property type="entry name" value="MscS_beta-dom_sf"/>
</dbReference>
<dbReference type="SUPFAM" id="SSF82689">
    <property type="entry name" value="Mechanosensitive channel protein MscS (YggB), C-terminal domain"/>
    <property type="match status" value="1"/>
</dbReference>
<keyword evidence="6 7" id="KW-0472">Membrane</keyword>
<sequence>MVDWIIPFLFIFGGLVIGILFEKFILKRIERILEKTPLETDHFIIKAFKGMSILIFVTIGIYLAVVNIHASKKIRAVLDKALIVIIILVITIVAARIAVGFIEYYTKKIGKVFPSSSIFTNITYVVILSIGFLIILDYLGVSITPLLTALGVGGLAAALALQDTLANVFSGIHIIASGKVKPGDYIMLSSGEEGYVHDITWRNTTIRALRNNMIIVPNQKLSSSIITNYSHPETEMSVLYEVGVSYDSDLEFVEKVTVEVARETLDEVEGGVSLFEPLIRYNSFGDSSIKFNVILRVTTYEDQYRLKHEFIKRLHVRYKKEGIEIPFPITTINIHEKQ</sequence>
<dbReference type="SUPFAM" id="SSF82861">
    <property type="entry name" value="Mechanosensitive channel protein MscS (YggB), transmembrane region"/>
    <property type="match status" value="1"/>
</dbReference>
<evidence type="ECO:0000256" key="5">
    <source>
        <dbReference type="ARBA" id="ARBA00022989"/>
    </source>
</evidence>
<dbReference type="EMBL" id="JAFGIX010000041">
    <property type="protein sequence ID" value="MBN1573188.1"/>
    <property type="molecule type" value="Genomic_DNA"/>
</dbReference>
<dbReference type="PANTHER" id="PTHR30566:SF25">
    <property type="entry name" value="INNER MEMBRANE PROTEIN"/>
    <property type="match status" value="1"/>
</dbReference>
<feature type="transmembrane region" description="Helical" evidence="7">
    <location>
        <begin position="142"/>
        <end position="161"/>
    </location>
</feature>
<gene>
    <name evidence="11" type="ORF">JW984_08345</name>
</gene>
<feature type="transmembrane region" description="Helical" evidence="7">
    <location>
        <begin position="82"/>
        <end position="106"/>
    </location>
</feature>
<organism evidence="11 12">
    <name type="scientific">Candidatus Zymogenus saltonus</name>
    <dbReference type="NCBI Taxonomy" id="2844893"/>
    <lineage>
        <taxon>Bacteria</taxon>
        <taxon>Deltaproteobacteria</taxon>
        <taxon>Candidatus Zymogenia</taxon>
        <taxon>Candidatus Zymogeniales</taxon>
        <taxon>Candidatus Zymogenaceae</taxon>
        <taxon>Candidatus Zymogenus</taxon>
    </lineage>
</organism>
<comment type="caution">
    <text evidence="11">The sequence shown here is derived from an EMBL/GenBank/DDBJ whole genome shotgun (WGS) entry which is preliminary data.</text>
</comment>
<reference evidence="11" key="1">
    <citation type="journal article" date="2021" name="Environ. Microbiol.">
        <title>Genomic characterization of three novel Desulfobacterota classes expand the metabolic and phylogenetic diversity of the phylum.</title>
        <authorList>
            <person name="Murphy C.L."/>
            <person name="Biggerstaff J."/>
            <person name="Eichhorn A."/>
            <person name="Ewing E."/>
            <person name="Shahan R."/>
            <person name="Soriano D."/>
            <person name="Stewart S."/>
            <person name="VanMol K."/>
            <person name="Walker R."/>
            <person name="Walters P."/>
            <person name="Elshahed M.S."/>
            <person name="Youssef N.H."/>
        </authorList>
    </citation>
    <scope>NUCLEOTIDE SEQUENCE</scope>
    <source>
        <strain evidence="11">Zod_Metabat.24</strain>
    </source>
</reference>
<evidence type="ECO:0000256" key="7">
    <source>
        <dbReference type="SAM" id="Phobius"/>
    </source>
</evidence>
<evidence type="ECO:0000256" key="4">
    <source>
        <dbReference type="ARBA" id="ARBA00022692"/>
    </source>
</evidence>
<dbReference type="Gene3D" id="3.30.70.100">
    <property type="match status" value="1"/>
</dbReference>
<evidence type="ECO:0000313" key="11">
    <source>
        <dbReference type="EMBL" id="MBN1573188.1"/>
    </source>
</evidence>
<keyword evidence="4 7" id="KW-0812">Transmembrane</keyword>